<evidence type="ECO:0000256" key="4">
    <source>
        <dbReference type="SAM" id="Phobius"/>
    </source>
</evidence>
<dbReference type="Proteomes" id="UP001169242">
    <property type="component" value="Unassembled WGS sequence"/>
</dbReference>
<keyword evidence="4" id="KW-0472">Membrane</keyword>
<evidence type="ECO:0000313" key="7">
    <source>
        <dbReference type="Proteomes" id="UP001169242"/>
    </source>
</evidence>
<keyword evidence="4" id="KW-0812">Transmembrane</keyword>
<evidence type="ECO:0000313" key="6">
    <source>
        <dbReference type="EMBL" id="MDA3731917.1"/>
    </source>
</evidence>
<dbReference type="PROSITE" id="PS50885">
    <property type="entry name" value="HAMP"/>
    <property type="match status" value="1"/>
</dbReference>
<dbReference type="EMBL" id="JAQIFT010000043">
    <property type="protein sequence ID" value="MDA3731917.1"/>
    <property type="molecule type" value="Genomic_DNA"/>
</dbReference>
<keyword evidence="7" id="KW-1185">Reference proteome</keyword>
<dbReference type="SUPFAM" id="SSF55874">
    <property type="entry name" value="ATPase domain of HSP90 chaperone/DNA topoisomerase II/histidine kinase"/>
    <property type="match status" value="1"/>
</dbReference>
<comment type="subcellular location">
    <subcellularLocation>
        <location evidence="1">Membrane</location>
    </subcellularLocation>
</comment>
<dbReference type="Gene3D" id="6.10.340.10">
    <property type="match status" value="1"/>
</dbReference>
<evidence type="ECO:0000256" key="1">
    <source>
        <dbReference type="ARBA" id="ARBA00004370"/>
    </source>
</evidence>
<dbReference type="Pfam" id="PF06580">
    <property type="entry name" value="His_kinase"/>
    <property type="match status" value="1"/>
</dbReference>
<protein>
    <submittedName>
        <fullName evidence="6">Histidine kinase</fullName>
    </submittedName>
</protein>
<dbReference type="PANTHER" id="PTHR34220:SF7">
    <property type="entry name" value="SENSOR HISTIDINE KINASE YPDA"/>
    <property type="match status" value="1"/>
</dbReference>
<dbReference type="PANTHER" id="PTHR34220">
    <property type="entry name" value="SENSOR HISTIDINE KINASE YPDA"/>
    <property type="match status" value="1"/>
</dbReference>
<dbReference type="Gene3D" id="3.30.565.10">
    <property type="entry name" value="Histidine kinase-like ATPase, C-terminal domain"/>
    <property type="match status" value="1"/>
</dbReference>
<feature type="domain" description="HAMP" evidence="5">
    <location>
        <begin position="287"/>
        <end position="339"/>
    </location>
</feature>
<evidence type="ECO:0000259" key="5">
    <source>
        <dbReference type="PROSITE" id="PS50885"/>
    </source>
</evidence>
<evidence type="ECO:0000256" key="3">
    <source>
        <dbReference type="ARBA" id="ARBA00022679"/>
    </source>
</evidence>
<dbReference type="RefSeq" id="WP_271012228.1">
    <property type="nucleotide sequence ID" value="NZ_JAQIFT010000043.1"/>
</dbReference>
<keyword evidence="2" id="KW-0597">Phosphoprotein</keyword>
<keyword evidence="3" id="KW-0808">Transferase</keyword>
<dbReference type="InterPro" id="IPR050640">
    <property type="entry name" value="Bact_2-comp_sensor_kinase"/>
</dbReference>
<dbReference type="GO" id="GO:0016020">
    <property type="term" value="C:membrane"/>
    <property type="evidence" value="ECO:0007669"/>
    <property type="project" value="UniProtKB-SubCell"/>
</dbReference>
<evidence type="ECO:0000256" key="2">
    <source>
        <dbReference type="ARBA" id="ARBA00022553"/>
    </source>
</evidence>
<proteinExistence type="predicted"/>
<keyword evidence="6" id="KW-0418">Kinase</keyword>
<dbReference type="InterPro" id="IPR010559">
    <property type="entry name" value="Sig_transdc_His_kin_internal"/>
</dbReference>
<dbReference type="AlphaFoldDB" id="A0AA42DMJ1"/>
<sequence>MKGTLKVYRQAVILFVTIIVLVFTTNIFFYWYNLKHVEENMKQQIEQSTDFAIQQLELQMSYVNQYCREILNRPELKVISYSDPYVRPWEYYAEINDLRYKLNSIKVANHFINDSMLFIRNKNMVLSADSGIIHLEDSDYQDLFESELEVSRLDFKLMNDKIYLFDFDPLYERSKALNQLDTVLCIEFEPEYFLSYISNYLNQNLVSISFLDDQNILASKLFGKENGIKKKNIEVITKRLEPTNQMLVFEFELEVYGYNFIFLSVLIGVCFIFAGIGIIYYVTCMNKLMHKPIKKIIKAFKNVEAGCYNVELTGHETEEFTYLYEAIGKMIARLDTSIKAQYEQKLALQQSEIKQYQLQINPHFLYNGFYNIQRMCTNQQYEKAILLSKRLASYYRYITRNGIYFVPIKEEIKHMEDYIDIQTIRFQDRIKINRLYTLQDLEDIKVPRLIFQPLLENIYEHAFQNLEDQGNIDIFLCLDEEWLKCSIEDSGTGMEDEQIDVLNSQLEADSGYVECTGILNVNKRLKLHYGKQSGLVYKKGEHGQGIRIEMKIDLKMKLLGGEE</sequence>
<feature type="transmembrane region" description="Helical" evidence="4">
    <location>
        <begin position="12"/>
        <end position="32"/>
    </location>
</feature>
<comment type="caution">
    <text evidence="6">The sequence shown here is derived from an EMBL/GenBank/DDBJ whole genome shotgun (WGS) entry which is preliminary data.</text>
</comment>
<feature type="transmembrane region" description="Helical" evidence="4">
    <location>
        <begin position="256"/>
        <end position="282"/>
    </location>
</feature>
<dbReference type="InterPro" id="IPR036890">
    <property type="entry name" value="HATPase_C_sf"/>
</dbReference>
<gene>
    <name evidence="6" type="ORF">PBV87_10545</name>
</gene>
<dbReference type="GO" id="GO:0000155">
    <property type="term" value="F:phosphorelay sensor kinase activity"/>
    <property type="evidence" value="ECO:0007669"/>
    <property type="project" value="InterPro"/>
</dbReference>
<organism evidence="6 7">
    <name type="scientific">Holtiella tumoricola</name>
    <dbReference type="NCBI Taxonomy" id="3018743"/>
    <lineage>
        <taxon>Bacteria</taxon>
        <taxon>Bacillati</taxon>
        <taxon>Bacillota</taxon>
        <taxon>Clostridia</taxon>
        <taxon>Lachnospirales</taxon>
        <taxon>Cellulosilyticaceae</taxon>
        <taxon>Holtiella</taxon>
    </lineage>
</organism>
<keyword evidence="4" id="KW-1133">Transmembrane helix</keyword>
<reference evidence="6" key="1">
    <citation type="journal article" date="2023" name="Int. J. Syst. Evol. Microbiol.">
        <title>&lt;i&gt;Holtiella tumoricola&lt;/i&gt; gen. nov. sp. nov., isolated from a human clinical sample.</title>
        <authorList>
            <person name="Allen-Vercoe E."/>
            <person name="Daigneault M.C."/>
            <person name="Vancuren S.J."/>
            <person name="Cochrane K."/>
            <person name="O'Neal L.L."/>
            <person name="Sankaranarayanan K."/>
            <person name="Lawson P.A."/>
        </authorList>
    </citation>
    <scope>NUCLEOTIDE SEQUENCE</scope>
    <source>
        <strain evidence="6">CC70A</strain>
    </source>
</reference>
<name>A0AA42DMJ1_9FIRM</name>
<dbReference type="InterPro" id="IPR003660">
    <property type="entry name" value="HAMP_dom"/>
</dbReference>
<accession>A0AA42DMJ1</accession>